<evidence type="ECO:0000256" key="1">
    <source>
        <dbReference type="SAM" id="MobiDB-lite"/>
    </source>
</evidence>
<protein>
    <submittedName>
        <fullName evidence="2">Uncharacterized protein</fullName>
    </submittedName>
</protein>
<name>A0A8H3UXG9_VENIN</name>
<accession>A0A8H3UXG9</accession>
<evidence type="ECO:0000313" key="2">
    <source>
        <dbReference type="EMBL" id="KAE9977181.1"/>
    </source>
</evidence>
<feature type="region of interest" description="Disordered" evidence="1">
    <location>
        <begin position="165"/>
        <end position="188"/>
    </location>
</feature>
<evidence type="ECO:0000313" key="3">
    <source>
        <dbReference type="Proteomes" id="UP000490939"/>
    </source>
</evidence>
<keyword evidence="3" id="KW-1185">Reference proteome</keyword>
<dbReference type="AlphaFoldDB" id="A0A8H3UXG9"/>
<dbReference type="EMBL" id="WNWR01000478">
    <property type="protein sequence ID" value="KAE9977181.1"/>
    <property type="molecule type" value="Genomic_DNA"/>
</dbReference>
<feature type="region of interest" description="Disordered" evidence="1">
    <location>
        <begin position="80"/>
        <end position="99"/>
    </location>
</feature>
<organism evidence="2 3">
    <name type="scientific">Venturia inaequalis</name>
    <name type="common">Apple scab fungus</name>
    <dbReference type="NCBI Taxonomy" id="5025"/>
    <lineage>
        <taxon>Eukaryota</taxon>
        <taxon>Fungi</taxon>
        <taxon>Dikarya</taxon>
        <taxon>Ascomycota</taxon>
        <taxon>Pezizomycotina</taxon>
        <taxon>Dothideomycetes</taxon>
        <taxon>Pleosporomycetidae</taxon>
        <taxon>Venturiales</taxon>
        <taxon>Venturiaceae</taxon>
        <taxon>Venturia</taxon>
    </lineage>
</organism>
<reference evidence="2 3" key="1">
    <citation type="submission" date="2019-07" db="EMBL/GenBank/DDBJ databases">
        <title>Venturia inaequalis Genome Resource.</title>
        <authorList>
            <person name="Lichtner F.J."/>
        </authorList>
    </citation>
    <scope>NUCLEOTIDE SEQUENCE [LARGE SCALE GENOMIC DNA]</scope>
    <source>
        <strain evidence="2 3">DMI_063113</strain>
    </source>
</reference>
<gene>
    <name evidence="2" type="ORF">EG327_007805</name>
</gene>
<proteinExistence type="predicted"/>
<dbReference type="Proteomes" id="UP000490939">
    <property type="component" value="Unassembled WGS sequence"/>
</dbReference>
<feature type="compositionally biased region" description="Basic residues" evidence="1">
    <location>
        <begin position="84"/>
        <end position="94"/>
    </location>
</feature>
<comment type="caution">
    <text evidence="2">The sequence shown here is derived from an EMBL/GenBank/DDBJ whole genome shotgun (WGS) entry which is preliminary data.</text>
</comment>
<sequence>MSLSTTGLRALRAVRSNLNTALLRSNKPIPSTPASLTSRLANSSCYPRLPAKSQKAYAFLPPLRSQPSHFLSRLSRETRTKQQNFHHRQHHHGPMKKDSLRERIKARIDWFLWTRVQFPVTPTHRYIMYSVPFLVLLNVFLDKIIAKQREEKEMQRWEEWFEREMRRRSKRDDISGPKVHEETKSGPI</sequence>